<protein>
    <submittedName>
        <fullName evidence="1">BLTX700</fullName>
    </submittedName>
</protein>
<dbReference type="EMBL" id="KF433729">
    <property type="protein sequence ID" value="AII98050.1"/>
    <property type="molecule type" value="mRNA"/>
</dbReference>
<name>A0A076KVI7_NEPPI</name>
<reference evidence="1" key="1">
    <citation type="submission" date="2013-07" db="EMBL/GenBank/DDBJ databases">
        <title>Nephila pilipes venom gland.</title>
        <authorList>
            <person name="Huo L.J."/>
        </authorList>
    </citation>
    <scope>NUCLEOTIDE SEQUENCE</scope>
    <source>
        <tissue evidence="1">Venom gland</tissue>
    </source>
</reference>
<sequence length="21" mass="2673">MRMETSFESNALERRYMYINM</sequence>
<proteinExistence type="evidence at transcript level"/>
<organism evidence="1">
    <name type="scientific">Nephila pilipes</name>
    <name type="common">Giant wood spider</name>
    <name type="synonym">Nephila maculata</name>
    <dbReference type="NCBI Taxonomy" id="299642"/>
    <lineage>
        <taxon>Eukaryota</taxon>
        <taxon>Metazoa</taxon>
        <taxon>Ecdysozoa</taxon>
        <taxon>Arthropoda</taxon>
        <taxon>Chelicerata</taxon>
        <taxon>Arachnida</taxon>
        <taxon>Araneae</taxon>
        <taxon>Araneomorphae</taxon>
        <taxon>Entelegynae</taxon>
        <taxon>Araneoidea</taxon>
        <taxon>Nephilidae</taxon>
        <taxon>Nephila</taxon>
    </lineage>
</organism>
<accession>A0A076KVI7</accession>
<dbReference type="AlphaFoldDB" id="A0A076KVI7"/>
<evidence type="ECO:0000313" key="1">
    <source>
        <dbReference type="EMBL" id="AII98050.1"/>
    </source>
</evidence>